<organism evidence="1 2">
    <name type="scientific">Camellia lanceoleosa</name>
    <dbReference type="NCBI Taxonomy" id="1840588"/>
    <lineage>
        <taxon>Eukaryota</taxon>
        <taxon>Viridiplantae</taxon>
        <taxon>Streptophyta</taxon>
        <taxon>Embryophyta</taxon>
        <taxon>Tracheophyta</taxon>
        <taxon>Spermatophyta</taxon>
        <taxon>Magnoliopsida</taxon>
        <taxon>eudicotyledons</taxon>
        <taxon>Gunneridae</taxon>
        <taxon>Pentapetalae</taxon>
        <taxon>asterids</taxon>
        <taxon>Ericales</taxon>
        <taxon>Theaceae</taxon>
        <taxon>Camellia</taxon>
    </lineage>
</organism>
<proteinExistence type="predicted"/>
<evidence type="ECO:0000313" key="1">
    <source>
        <dbReference type="EMBL" id="KAI7992687.1"/>
    </source>
</evidence>
<keyword evidence="2" id="KW-1185">Reference proteome</keyword>
<accession>A0ACC0FX29</accession>
<dbReference type="Proteomes" id="UP001060215">
    <property type="component" value="Chromosome 13"/>
</dbReference>
<dbReference type="EMBL" id="CM045770">
    <property type="protein sequence ID" value="KAI7992687.1"/>
    <property type="molecule type" value="Genomic_DNA"/>
</dbReference>
<evidence type="ECO:0000313" key="2">
    <source>
        <dbReference type="Proteomes" id="UP001060215"/>
    </source>
</evidence>
<protein>
    <submittedName>
        <fullName evidence="1">Uncharacterized protein</fullName>
    </submittedName>
</protein>
<reference evidence="1 2" key="1">
    <citation type="journal article" date="2022" name="Plant J.">
        <title>Chromosome-level genome of Camellia lanceoleosa provides a valuable resource for understanding genome evolution and self-incompatibility.</title>
        <authorList>
            <person name="Gong W."/>
            <person name="Xiao S."/>
            <person name="Wang L."/>
            <person name="Liao Z."/>
            <person name="Chang Y."/>
            <person name="Mo W."/>
            <person name="Hu G."/>
            <person name="Li W."/>
            <person name="Zhao G."/>
            <person name="Zhu H."/>
            <person name="Hu X."/>
            <person name="Ji K."/>
            <person name="Xiang X."/>
            <person name="Song Q."/>
            <person name="Yuan D."/>
            <person name="Jin S."/>
            <person name="Zhang L."/>
        </authorList>
    </citation>
    <scope>NUCLEOTIDE SEQUENCE [LARGE SCALE GENOMIC DNA]</scope>
    <source>
        <strain evidence="1">SQ_2022a</strain>
    </source>
</reference>
<name>A0ACC0FX29_9ERIC</name>
<gene>
    <name evidence="1" type="ORF">LOK49_LG12G00841</name>
</gene>
<sequence length="314" mass="34208">MMRNLAVGVVTILLVVAQLPSGLTLPSTVPAFLWSPHQDGLLNSRMKEAVNYQTLSSKEFANSVMSEGGWSSLLCSGNEAQQPLDLALLFVGSELQSSDICGAKHADSELVDFLKVSFTRANFSLAFPYIAASENEEVMESMLISEFTETCGHNFGASKVAFLESCSLEGGNYEKLADLHTVNDYLVSRMENRQKGQADLVVACQGSSHSERQIFSELINSVEQSGARYTVLYVSDPVRSIQYPSFRELERFLAESSPGNESIDSRVCDGVCQIKSSLLEGLLVGIALLIILISGLCCMMGIDTPTRFETPQDS</sequence>
<comment type="caution">
    <text evidence="1">The sequence shown here is derived from an EMBL/GenBank/DDBJ whole genome shotgun (WGS) entry which is preliminary data.</text>
</comment>